<dbReference type="Pfam" id="PF00127">
    <property type="entry name" value="Copper-bind"/>
    <property type="match status" value="1"/>
</dbReference>
<evidence type="ECO:0000256" key="2">
    <source>
        <dbReference type="ARBA" id="ARBA00023008"/>
    </source>
</evidence>
<dbReference type="InterPro" id="IPR008972">
    <property type="entry name" value="Cupredoxin"/>
</dbReference>
<evidence type="ECO:0000313" key="5">
    <source>
        <dbReference type="EMBL" id="APX98332.1"/>
    </source>
</evidence>
<feature type="domain" description="Blue (type 1) copper" evidence="4">
    <location>
        <begin position="87"/>
        <end position="162"/>
    </location>
</feature>
<evidence type="ECO:0000256" key="3">
    <source>
        <dbReference type="SAM" id="MobiDB-lite"/>
    </source>
</evidence>
<dbReference type="EMBL" id="CP019328">
    <property type="protein sequence ID" value="APX98332.1"/>
    <property type="molecule type" value="Genomic_DNA"/>
</dbReference>
<keyword evidence="2" id="KW-0186">Copper</keyword>
<dbReference type="GO" id="GO:0009055">
    <property type="term" value="F:electron transfer activity"/>
    <property type="evidence" value="ECO:0007669"/>
    <property type="project" value="InterPro"/>
</dbReference>
<protein>
    <recommendedName>
        <fullName evidence="4">Blue (type 1) copper domain-containing protein</fullName>
    </recommendedName>
</protein>
<evidence type="ECO:0000256" key="1">
    <source>
        <dbReference type="ARBA" id="ARBA00022723"/>
    </source>
</evidence>
<feature type="compositionally biased region" description="Acidic residues" evidence="3">
    <location>
        <begin position="57"/>
        <end position="67"/>
    </location>
</feature>
<feature type="compositionally biased region" description="Low complexity" evidence="3">
    <location>
        <begin position="39"/>
        <end position="56"/>
    </location>
</feature>
<feature type="region of interest" description="Disordered" evidence="3">
    <location>
        <begin position="26"/>
        <end position="90"/>
    </location>
</feature>
<dbReference type="RefSeq" id="WP_076583533.1">
    <property type="nucleotide sequence ID" value="NZ_CP019328.1"/>
</dbReference>
<accession>A0A1P8RIB6</accession>
<name>A0A1P8RIB6_9EURY</name>
<dbReference type="KEGG" id="hda:BB347_16610"/>
<geneLocation type="plasmid" evidence="5">
    <name>unnamed1</name>
</geneLocation>
<gene>
    <name evidence="5" type="ORF">BB347_16610</name>
</gene>
<evidence type="ECO:0000313" key="6">
    <source>
        <dbReference type="Proteomes" id="UP000187321"/>
    </source>
</evidence>
<reference evidence="5 6" key="1">
    <citation type="submission" date="2017-01" db="EMBL/GenBank/DDBJ databases">
        <title>Complete genome sequence of Haloterrigena daqingensis type strain (JX313T).</title>
        <authorList>
            <person name="Shuang W."/>
        </authorList>
    </citation>
    <scope>NUCLEOTIDE SEQUENCE [LARGE SCALE GENOMIC DNA]</scope>
    <source>
        <strain evidence="6">JX313</strain>
        <plasmid evidence="6">Plasmid unnamed1</plasmid>
    </source>
</reference>
<dbReference type="GeneID" id="30957599"/>
<proteinExistence type="predicted"/>
<dbReference type="Gene3D" id="2.60.40.420">
    <property type="entry name" value="Cupredoxins - blue copper proteins"/>
    <property type="match status" value="1"/>
</dbReference>
<dbReference type="Proteomes" id="UP000187321">
    <property type="component" value="Plasmid unnamed1"/>
</dbReference>
<evidence type="ECO:0000259" key="4">
    <source>
        <dbReference type="Pfam" id="PF00127"/>
    </source>
</evidence>
<keyword evidence="5" id="KW-0614">Plasmid</keyword>
<sequence>MSPDESPTRRRMLKLSAVAVLPAALAGCNDNGNGEDEPANGNDENGNDENGNGEPIEPGEIELDGETEAWTGVAPDEIADEENPTLTLEEGESYEITWENIDGVDHNIEIRDDDDEVVDGYETDLMGDEGETQTLEIDEVTDEMTQYVCEPHEGTMVGDVEVA</sequence>
<dbReference type="InterPro" id="IPR000923">
    <property type="entry name" value="BlueCu_1"/>
</dbReference>
<dbReference type="SUPFAM" id="SSF49503">
    <property type="entry name" value="Cupredoxins"/>
    <property type="match status" value="1"/>
</dbReference>
<dbReference type="PROSITE" id="PS51318">
    <property type="entry name" value="TAT"/>
    <property type="match status" value="1"/>
</dbReference>
<organism evidence="5 6">
    <name type="scientific">Natronorubrum daqingense</name>
    <dbReference type="NCBI Taxonomy" id="588898"/>
    <lineage>
        <taxon>Archaea</taxon>
        <taxon>Methanobacteriati</taxon>
        <taxon>Methanobacteriota</taxon>
        <taxon>Stenosarchaea group</taxon>
        <taxon>Halobacteria</taxon>
        <taxon>Halobacteriales</taxon>
        <taxon>Natrialbaceae</taxon>
        <taxon>Natronorubrum</taxon>
    </lineage>
</organism>
<keyword evidence="1" id="KW-0479">Metal-binding</keyword>
<dbReference type="OrthoDB" id="6744at2157"/>
<dbReference type="InterPro" id="IPR006311">
    <property type="entry name" value="TAT_signal"/>
</dbReference>
<dbReference type="AlphaFoldDB" id="A0A1P8RIB6"/>
<feature type="compositionally biased region" description="Acidic residues" evidence="3">
    <location>
        <begin position="77"/>
        <end position="90"/>
    </location>
</feature>
<dbReference type="GO" id="GO:0005507">
    <property type="term" value="F:copper ion binding"/>
    <property type="evidence" value="ECO:0007669"/>
    <property type="project" value="InterPro"/>
</dbReference>